<protein>
    <submittedName>
        <fullName evidence="1">25482_t:CDS:1</fullName>
    </submittedName>
</protein>
<reference evidence="1 2" key="1">
    <citation type="submission" date="2021-06" db="EMBL/GenBank/DDBJ databases">
        <authorList>
            <person name="Kallberg Y."/>
            <person name="Tangrot J."/>
            <person name="Rosling A."/>
        </authorList>
    </citation>
    <scope>NUCLEOTIDE SEQUENCE [LARGE SCALE GENOMIC DNA]</scope>
    <source>
        <strain evidence="1 2">120-4 pot B 10/14</strain>
    </source>
</reference>
<keyword evidence="2" id="KW-1185">Reference proteome</keyword>
<sequence>NNAIIEPEIKFDTISRNPLGILKPEVINVLPPDIQKIVEVMNNEEITLYKENEYPIALTEEQFQASYPLHNSRFQPDPSTKATKFMAPYIPSFSVPTNEVQFYNQNNNQSSLQFSKVNPQYICAVITATTRMPCRCAVTANGKN</sequence>
<feature type="non-terminal residue" evidence="1">
    <location>
        <position position="1"/>
    </location>
</feature>
<dbReference type="EMBL" id="CAJVQB010140059">
    <property type="protein sequence ID" value="CAG8854588.1"/>
    <property type="molecule type" value="Genomic_DNA"/>
</dbReference>
<name>A0ABN7XH04_GIGMA</name>
<dbReference type="Proteomes" id="UP000789901">
    <property type="component" value="Unassembled WGS sequence"/>
</dbReference>
<organism evidence="1 2">
    <name type="scientific">Gigaspora margarita</name>
    <dbReference type="NCBI Taxonomy" id="4874"/>
    <lineage>
        <taxon>Eukaryota</taxon>
        <taxon>Fungi</taxon>
        <taxon>Fungi incertae sedis</taxon>
        <taxon>Mucoromycota</taxon>
        <taxon>Glomeromycotina</taxon>
        <taxon>Glomeromycetes</taxon>
        <taxon>Diversisporales</taxon>
        <taxon>Gigasporaceae</taxon>
        <taxon>Gigaspora</taxon>
    </lineage>
</organism>
<evidence type="ECO:0000313" key="1">
    <source>
        <dbReference type="EMBL" id="CAG8854588.1"/>
    </source>
</evidence>
<feature type="non-terminal residue" evidence="1">
    <location>
        <position position="144"/>
    </location>
</feature>
<comment type="caution">
    <text evidence="1">The sequence shown here is derived from an EMBL/GenBank/DDBJ whole genome shotgun (WGS) entry which is preliminary data.</text>
</comment>
<accession>A0ABN7XH04</accession>
<gene>
    <name evidence="1" type="ORF">GMARGA_LOCUS43409</name>
</gene>
<evidence type="ECO:0000313" key="2">
    <source>
        <dbReference type="Proteomes" id="UP000789901"/>
    </source>
</evidence>
<proteinExistence type="predicted"/>